<reference evidence="2" key="1">
    <citation type="submission" date="2016-10" db="EMBL/GenBank/DDBJ databases">
        <authorList>
            <person name="Varghese N."/>
            <person name="Submissions S."/>
        </authorList>
    </citation>
    <scope>NUCLEOTIDE SEQUENCE [LARGE SCALE GENOMIC DNA]</scope>
    <source>
        <strain evidence="2">UNC178MFTsu3.1</strain>
    </source>
</reference>
<dbReference type="STRING" id="500610.SAMN02799615_00716"/>
<name>A0A1I1ZH08_9GAMM</name>
<protein>
    <submittedName>
        <fullName evidence="1">Uncharacterized protein</fullName>
    </submittedName>
</protein>
<sequence>MSERSTTSYRRLFEVRLLHHYWLDNGGQIFDTLPADMQAARLLGYDVRPLLRVAPTPSTLKQLAGLRCLFMPTAQGFVVAAPGEATFPTDTAFSFSVAIADGQCLDYTALTFRAQAIQEAADPGDLSPTRMVYRYKADVPVLSNLTGVKRDFGAGPVLFLSRDYPAPAASDAVESMVLSAGALLQLTGDNPGAATEQLGASATDMPVFLHQGDVPAIAPPAGVVGAPARGVQLGDDVPDDVFALITLTAVRAGDDDFSFVDGTGAPKAPATVYEVRLKNRSTWWTYLDKRTGAQIAAEPQPLPLTFFGNAGTRQKPSRGIVKAQTSGARITRLVSEIYI</sequence>
<evidence type="ECO:0000313" key="1">
    <source>
        <dbReference type="EMBL" id="SFE30935.1"/>
    </source>
</evidence>
<dbReference type="RefSeq" id="WP_026636667.1">
    <property type="nucleotide sequence ID" value="NZ_FONH01000002.1"/>
</dbReference>
<dbReference type="EMBL" id="FONH01000002">
    <property type="protein sequence ID" value="SFE30935.1"/>
    <property type="molecule type" value="Genomic_DNA"/>
</dbReference>
<gene>
    <name evidence="1" type="ORF">SAMN02799615_00716</name>
</gene>
<evidence type="ECO:0000313" key="2">
    <source>
        <dbReference type="Proteomes" id="UP000199477"/>
    </source>
</evidence>
<organism evidence="1 2">
    <name type="scientific">Dyella marensis</name>
    <dbReference type="NCBI Taxonomy" id="500610"/>
    <lineage>
        <taxon>Bacteria</taxon>
        <taxon>Pseudomonadati</taxon>
        <taxon>Pseudomonadota</taxon>
        <taxon>Gammaproteobacteria</taxon>
        <taxon>Lysobacterales</taxon>
        <taxon>Rhodanobacteraceae</taxon>
        <taxon>Dyella</taxon>
    </lineage>
</organism>
<dbReference type="Proteomes" id="UP000199477">
    <property type="component" value="Unassembled WGS sequence"/>
</dbReference>
<accession>A0A1I1ZH08</accession>
<dbReference type="AlphaFoldDB" id="A0A1I1ZH08"/>
<proteinExistence type="predicted"/>
<keyword evidence="2" id="KW-1185">Reference proteome</keyword>